<comment type="caution">
    <text evidence="2">The sequence shown here is derived from an EMBL/GenBank/DDBJ whole genome shotgun (WGS) entry which is preliminary data.</text>
</comment>
<evidence type="ECO:0000313" key="2">
    <source>
        <dbReference type="EMBL" id="OWP00712.1"/>
    </source>
</evidence>
<evidence type="ECO:0000256" key="1">
    <source>
        <dbReference type="SAM" id="MobiDB-lite"/>
    </source>
</evidence>
<feature type="compositionally biased region" description="Gly residues" evidence="1">
    <location>
        <begin position="109"/>
        <end position="118"/>
    </location>
</feature>
<accession>A0A218YZ03</accession>
<dbReference type="EMBL" id="MZNU01000309">
    <property type="protein sequence ID" value="OWP00712.1"/>
    <property type="molecule type" value="Genomic_DNA"/>
</dbReference>
<evidence type="ECO:0000313" key="3">
    <source>
        <dbReference type="Proteomes" id="UP000242519"/>
    </source>
</evidence>
<keyword evidence="3" id="KW-1185">Reference proteome</keyword>
<organism evidence="2 3">
    <name type="scientific">Diplocarpon coronariae</name>
    <dbReference type="NCBI Taxonomy" id="2795749"/>
    <lineage>
        <taxon>Eukaryota</taxon>
        <taxon>Fungi</taxon>
        <taxon>Dikarya</taxon>
        <taxon>Ascomycota</taxon>
        <taxon>Pezizomycotina</taxon>
        <taxon>Leotiomycetes</taxon>
        <taxon>Helotiales</taxon>
        <taxon>Drepanopezizaceae</taxon>
        <taxon>Diplocarpon</taxon>
    </lineage>
</organism>
<feature type="region of interest" description="Disordered" evidence="1">
    <location>
        <begin position="109"/>
        <end position="137"/>
    </location>
</feature>
<dbReference type="AlphaFoldDB" id="A0A218YZ03"/>
<dbReference type="InParanoid" id="A0A218YZ03"/>
<proteinExistence type="predicted"/>
<sequence length="137" mass="14114">MCAPAVPDQATTRFQAPGAKRGLARTLLLGAAQPSRTPTPALRGSGGRRPPRSPRVPAEIRDSSFDGGRIPAEEQSTDRGANALATRPVEPSYHGGMWKAAQGRAGLAGGAVRRGGGAADVNKPCSLAEGSRSREMS</sequence>
<gene>
    <name evidence="2" type="ORF">B2J93_1315</name>
</gene>
<protein>
    <submittedName>
        <fullName evidence="2">Uncharacterized protein</fullName>
    </submittedName>
</protein>
<dbReference type="Proteomes" id="UP000242519">
    <property type="component" value="Unassembled WGS sequence"/>
</dbReference>
<feature type="region of interest" description="Disordered" evidence="1">
    <location>
        <begin position="30"/>
        <end position="96"/>
    </location>
</feature>
<name>A0A218YZ03_9HELO</name>
<reference evidence="2 3" key="1">
    <citation type="submission" date="2017-04" db="EMBL/GenBank/DDBJ databases">
        <title>Draft genome sequence of Marssonina coronaria NL1: causal agent of apple blotch.</title>
        <authorList>
            <person name="Cheng Q."/>
        </authorList>
    </citation>
    <scope>NUCLEOTIDE SEQUENCE [LARGE SCALE GENOMIC DNA]</scope>
    <source>
        <strain evidence="2 3">NL1</strain>
    </source>
</reference>